<dbReference type="Proteomes" id="UP000034406">
    <property type="component" value="Unassembled WGS sequence"/>
</dbReference>
<protein>
    <recommendedName>
        <fullName evidence="9">Type II secretion system protein GspF domain-containing protein</fullName>
    </recommendedName>
</protein>
<dbReference type="GO" id="GO:0005886">
    <property type="term" value="C:plasma membrane"/>
    <property type="evidence" value="ECO:0007669"/>
    <property type="project" value="UniProtKB-SubCell"/>
</dbReference>
<keyword evidence="5 8" id="KW-0812">Transmembrane</keyword>
<dbReference type="EMBL" id="LBUT01000016">
    <property type="protein sequence ID" value="KKQ69502.1"/>
    <property type="molecule type" value="Genomic_DNA"/>
</dbReference>
<evidence type="ECO:0000256" key="5">
    <source>
        <dbReference type="ARBA" id="ARBA00022692"/>
    </source>
</evidence>
<dbReference type="InterPro" id="IPR003004">
    <property type="entry name" value="GspF/PilC"/>
</dbReference>
<feature type="domain" description="Type II secretion system protein GspF" evidence="9">
    <location>
        <begin position="275"/>
        <end position="395"/>
    </location>
</feature>
<evidence type="ECO:0000256" key="4">
    <source>
        <dbReference type="ARBA" id="ARBA00022519"/>
    </source>
</evidence>
<feature type="domain" description="Type II secretion system protein GspF" evidence="9">
    <location>
        <begin position="70"/>
        <end position="193"/>
    </location>
</feature>
<dbReference type="STRING" id="1618490.US90_C0016G0004"/>
<evidence type="ECO:0000256" key="6">
    <source>
        <dbReference type="ARBA" id="ARBA00022989"/>
    </source>
</evidence>
<keyword evidence="4" id="KW-0997">Cell inner membrane</keyword>
<name>A0A0G0JRY4_9BACT</name>
<accession>A0A0G0JRY4</accession>
<feature type="transmembrane region" description="Helical" evidence="8">
    <location>
        <begin position="171"/>
        <end position="192"/>
    </location>
</feature>
<keyword evidence="3" id="KW-1003">Cell membrane</keyword>
<dbReference type="Pfam" id="PF00482">
    <property type="entry name" value="T2SSF"/>
    <property type="match status" value="2"/>
</dbReference>
<evidence type="ECO:0000256" key="2">
    <source>
        <dbReference type="ARBA" id="ARBA00005745"/>
    </source>
</evidence>
<feature type="transmembrane region" description="Helical" evidence="8">
    <location>
        <begin position="212"/>
        <end position="238"/>
    </location>
</feature>
<dbReference type="AlphaFoldDB" id="A0A0G0JRY4"/>
<sequence>MKKYKFKAKDWNGKTVNGTLEAMDINEVVSSIKGNGLVPIKVNEDKDNIFKELHSRMFNRVTGKQISNLTRQLSTMMTAGLALTDALSLLRNQSPSGSVMYQIIDDCLTIVRSGQPLGKALEKYKNYFGEAYVASVKAGEEGGVLEDVLSKLADSLEADTEFRGKVKGAMIYPIIVVIGMLIVAFIMMVFVIPKLLSLYGDFGSKMPAITVALMTISTWTVKLWFLFPMIPLGIYSVMKAGDKNENFRYKRDEIFMKLPIIGDLTKKTVVANTNRTLSMLLTAGISLVEALRIVSNVADNEVYRRAYLKIAERVEKGFNVSESFEEAGVFQPIVTQMVATGEATGKLDEVLLKVAKYFSTEAEQSVKGLTAAIEPLIMIVLGIGVGFLVVAVIVPIYNLTSQF</sequence>
<evidence type="ECO:0000256" key="8">
    <source>
        <dbReference type="SAM" id="Phobius"/>
    </source>
</evidence>
<reference evidence="10 11" key="1">
    <citation type="journal article" date="2015" name="Nature">
        <title>rRNA introns, odd ribosomes, and small enigmatic genomes across a large radiation of phyla.</title>
        <authorList>
            <person name="Brown C.T."/>
            <person name="Hug L.A."/>
            <person name="Thomas B.C."/>
            <person name="Sharon I."/>
            <person name="Castelle C.J."/>
            <person name="Singh A."/>
            <person name="Wilkins M.J."/>
            <person name="Williams K.H."/>
            <person name="Banfield J.F."/>
        </authorList>
    </citation>
    <scope>NUCLEOTIDE SEQUENCE [LARGE SCALE GENOMIC DNA]</scope>
</reference>
<dbReference type="InterPro" id="IPR018076">
    <property type="entry name" value="T2SS_GspF_dom"/>
</dbReference>
<dbReference type="InterPro" id="IPR042094">
    <property type="entry name" value="T2SS_GspF_sf"/>
</dbReference>
<proteinExistence type="inferred from homology"/>
<evidence type="ECO:0000313" key="10">
    <source>
        <dbReference type="EMBL" id="KKQ69502.1"/>
    </source>
</evidence>
<keyword evidence="7 8" id="KW-0472">Membrane</keyword>
<evidence type="ECO:0000259" key="9">
    <source>
        <dbReference type="Pfam" id="PF00482"/>
    </source>
</evidence>
<evidence type="ECO:0000256" key="7">
    <source>
        <dbReference type="ARBA" id="ARBA00023136"/>
    </source>
</evidence>
<organism evidence="10 11">
    <name type="scientific">Candidatus Shapirobacteria bacterium GW2011_GWE2_38_30</name>
    <dbReference type="NCBI Taxonomy" id="1618490"/>
    <lineage>
        <taxon>Bacteria</taxon>
        <taxon>Candidatus Shapironibacteriota</taxon>
    </lineage>
</organism>
<keyword evidence="6 8" id="KW-1133">Transmembrane helix</keyword>
<dbReference type="PANTHER" id="PTHR30012:SF0">
    <property type="entry name" value="TYPE II SECRETION SYSTEM PROTEIN F-RELATED"/>
    <property type="match status" value="1"/>
</dbReference>
<dbReference type="PANTHER" id="PTHR30012">
    <property type="entry name" value="GENERAL SECRETION PATHWAY PROTEIN"/>
    <property type="match status" value="1"/>
</dbReference>
<dbReference type="Gene3D" id="1.20.81.30">
    <property type="entry name" value="Type II secretion system (T2SS), domain F"/>
    <property type="match status" value="2"/>
</dbReference>
<evidence type="ECO:0000313" key="11">
    <source>
        <dbReference type="Proteomes" id="UP000034406"/>
    </source>
</evidence>
<comment type="subcellular location">
    <subcellularLocation>
        <location evidence="1">Cell inner membrane</location>
        <topology evidence="1">Multi-pass membrane protein</topology>
    </subcellularLocation>
</comment>
<evidence type="ECO:0000256" key="3">
    <source>
        <dbReference type="ARBA" id="ARBA00022475"/>
    </source>
</evidence>
<comment type="caution">
    <text evidence="10">The sequence shown here is derived from an EMBL/GenBank/DDBJ whole genome shotgun (WGS) entry which is preliminary data.</text>
</comment>
<dbReference type="PRINTS" id="PR00812">
    <property type="entry name" value="BCTERIALGSPF"/>
</dbReference>
<evidence type="ECO:0000256" key="1">
    <source>
        <dbReference type="ARBA" id="ARBA00004429"/>
    </source>
</evidence>
<comment type="similarity">
    <text evidence="2">Belongs to the GSP F family.</text>
</comment>
<dbReference type="FunFam" id="1.20.81.30:FF:000001">
    <property type="entry name" value="Type II secretion system protein F"/>
    <property type="match status" value="2"/>
</dbReference>
<feature type="transmembrane region" description="Helical" evidence="8">
    <location>
        <begin position="376"/>
        <end position="397"/>
    </location>
</feature>
<gene>
    <name evidence="10" type="ORF">US90_C0016G0004</name>
</gene>
<dbReference type="GO" id="GO:0015628">
    <property type="term" value="P:protein secretion by the type II secretion system"/>
    <property type="evidence" value="ECO:0007669"/>
    <property type="project" value="TreeGrafter"/>
</dbReference>